<gene>
    <name evidence="3" type="ORF">CR513_03907</name>
</gene>
<comment type="caution">
    <text evidence="3">The sequence shown here is derived from an EMBL/GenBank/DDBJ whole genome shotgun (WGS) entry which is preliminary data.</text>
</comment>
<evidence type="ECO:0000256" key="1">
    <source>
        <dbReference type="SAM" id="Phobius"/>
    </source>
</evidence>
<dbReference type="Pfam" id="PF13976">
    <property type="entry name" value="gag_pre-integrs"/>
    <property type="match status" value="1"/>
</dbReference>
<keyword evidence="4" id="KW-1185">Reference proteome</keyword>
<protein>
    <recommendedName>
        <fullName evidence="2">GAG-pre-integrase domain-containing protein</fullName>
    </recommendedName>
</protein>
<sequence>MLSRTNFKVWKEIVKIIFDYMDLDLALRIKKLIPTLKNLKEEHSNQICLMIMKCSISKAFRCFISESQSVRKFFKQIEQFFVKNEKAEMSNLLTKLIFTKYKGKGNIREYIMEMSNLASKLNSLKLEFGEDLLVHLVLISLLAHFGQFKCSFCFASQNKNRKNIKGVAKGFSHQKKPKNDEEFTNYFCKNDDEKFIFVDDGNKVVVEVIGTFKLQLKTGFYLDLFETFRWNLISISSLDKFDFLVLLEIIKLVSTKIQILLVLAFLLIIYTCLMLLVPIMKYCKLVHEGTKQKLNENLVTLWYKRLGHISKHRIQRLMSNEILEPLDLSHFEVCVECIKEKQTYIRKLGAERAKDVRLPIFFIYEKLQSLDIFKSFKVEVEIQLGKKIKVIKSDHGGEYDGRYDESREQCLGIFSLFLKESRIVLQYTMSCKPSMNDSLWGEALKTIVYILNRVSSKAVNKTPYEFCTSKKPSIKHLHIWGCPTKARPYKPHERKLDSRTISCYFVGCIILFETGNARFLKEVEFEKEENVRNFVFEEEFVNDIGQVLVPITVQETTLIIEDNVQNYDEVLPQTPIEQP</sequence>
<name>A0A371I910_MUCPR</name>
<dbReference type="Proteomes" id="UP000257109">
    <property type="component" value="Unassembled WGS sequence"/>
</dbReference>
<keyword evidence="1" id="KW-0812">Transmembrane</keyword>
<proteinExistence type="predicted"/>
<evidence type="ECO:0000313" key="3">
    <source>
        <dbReference type="EMBL" id="RDY11434.1"/>
    </source>
</evidence>
<evidence type="ECO:0000259" key="2">
    <source>
        <dbReference type="Pfam" id="PF13976"/>
    </source>
</evidence>
<evidence type="ECO:0000313" key="4">
    <source>
        <dbReference type="Proteomes" id="UP000257109"/>
    </source>
</evidence>
<feature type="non-terminal residue" evidence="3">
    <location>
        <position position="579"/>
    </location>
</feature>
<dbReference type="Pfam" id="PF14223">
    <property type="entry name" value="Retrotran_gag_2"/>
    <property type="match status" value="1"/>
</dbReference>
<organism evidence="3 4">
    <name type="scientific">Mucuna pruriens</name>
    <name type="common">Velvet bean</name>
    <name type="synonym">Dolichos pruriens</name>
    <dbReference type="NCBI Taxonomy" id="157652"/>
    <lineage>
        <taxon>Eukaryota</taxon>
        <taxon>Viridiplantae</taxon>
        <taxon>Streptophyta</taxon>
        <taxon>Embryophyta</taxon>
        <taxon>Tracheophyta</taxon>
        <taxon>Spermatophyta</taxon>
        <taxon>Magnoliopsida</taxon>
        <taxon>eudicotyledons</taxon>
        <taxon>Gunneridae</taxon>
        <taxon>Pentapetalae</taxon>
        <taxon>rosids</taxon>
        <taxon>fabids</taxon>
        <taxon>Fabales</taxon>
        <taxon>Fabaceae</taxon>
        <taxon>Papilionoideae</taxon>
        <taxon>50 kb inversion clade</taxon>
        <taxon>NPAAA clade</taxon>
        <taxon>indigoferoid/millettioid clade</taxon>
        <taxon>Phaseoleae</taxon>
        <taxon>Mucuna</taxon>
    </lineage>
</organism>
<dbReference type="EMBL" id="QJKJ01000638">
    <property type="protein sequence ID" value="RDY11434.1"/>
    <property type="molecule type" value="Genomic_DNA"/>
</dbReference>
<dbReference type="AlphaFoldDB" id="A0A371I910"/>
<dbReference type="Gene3D" id="3.30.420.10">
    <property type="entry name" value="Ribonuclease H-like superfamily/Ribonuclease H"/>
    <property type="match status" value="1"/>
</dbReference>
<dbReference type="InterPro" id="IPR039537">
    <property type="entry name" value="Retrotran_Ty1/copia-like"/>
</dbReference>
<accession>A0A371I910</accession>
<dbReference type="SUPFAM" id="SSF53098">
    <property type="entry name" value="Ribonuclease H-like"/>
    <property type="match status" value="1"/>
</dbReference>
<dbReference type="InterPro" id="IPR036397">
    <property type="entry name" value="RNaseH_sf"/>
</dbReference>
<dbReference type="GO" id="GO:0003676">
    <property type="term" value="F:nucleic acid binding"/>
    <property type="evidence" value="ECO:0007669"/>
    <property type="project" value="InterPro"/>
</dbReference>
<dbReference type="InterPro" id="IPR012337">
    <property type="entry name" value="RNaseH-like_sf"/>
</dbReference>
<dbReference type="PANTHER" id="PTHR42648">
    <property type="entry name" value="TRANSPOSASE, PUTATIVE-RELATED"/>
    <property type="match status" value="1"/>
</dbReference>
<feature type="domain" description="GAG-pre-integrase" evidence="2">
    <location>
        <begin position="295"/>
        <end position="342"/>
    </location>
</feature>
<dbReference type="OrthoDB" id="1434865at2759"/>
<reference evidence="3" key="1">
    <citation type="submission" date="2018-05" db="EMBL/GenBank/DDBJ databases">
        <title>Draft genome of Mucuna pruriens seed.</title>
        <authorList>
            <person name="Nnadi N.E."/>
            <person name="Vos R."/>
            <person name="Hasami M.H."/>
            <person name="Devisetty U.K."/>
            <person name="Aguiy J.C."/>
        </authorList>
    </citation>
    <scope>NUCLEOTIDE SEQUENCE [LARGE SCALE GENOMIC DNA]</scope>
    <source>
        <strain evidence="3">JCA_2017</strain>
    </source>
</reference>
<feature type="transmembrane region" description="Helical" evidence="1">
    <location>
        <begin position="132"/>
        <end position="155"/>
    </location>
</feature>
<keyword evidence="1" id="KW-1133">Transmembrane helix</keyword>
<dbReference type="InterPro" id="IPR025724">
    <property type="entry name" value="GAG-pre-integrase_dom"/>
</dbReference>
<dbReference type="PANTHER" id="PTHR42648:SF28">
    <property type="entry name" value="TRANSPOSON-ENCODED PROTEIN WITH RIBONUCLEASE H-LIKE AND RETROVIRUS ZINC FINGER-LIKE DOMAINS"/>
    <property type="match status" value="1"/>
</dbReference>
<feature type="transmembrane region" description="Helical" evidence="1">
    <location>
        <begin position="259"/>
        <end position="280"/>
    </location>
</feature>
<keyword evidence="1" id="KW-0472">Membrane</keyword>